<organism evidence="1 2">
    <name type="scientific">Papaver somniferum</name>
    <name type="common">Opium poppy</name>
    <dbReference type="NCBI Taxonomy" id="3469"/>
    <lineage>
        <taxon>Eukaryota</taxon>
        <taxon>Viridiplantae</taxon>
        <taxon>Streptophyta</taxon>
        <taxon>Embryophyta</taxon>
        <taxon>Tracheophyta</taxon>
        <taxon>Spermatophyta</taxon>
        <taxon>Magnoliopsida</taxon>
        <taxon>Ranunculales</taxon>
        <taxon>Papaveraceae</taxon>
        <taxon>Papaveroideae</taxon>
        <taxon>Papaver</taxon>
    </lineage>
</organism>
<protein>
    <submittedName>
        <fullName evidence="1">Uncharacterized protein</fullName>
    </submittedName>
</protein>
<dbReference type="EMBL" id="CM010718">
    <property type="protein sequence ID" value="RZC57518.1"/>
    <property type="molecule type" value="Genomic_DNA"/>
</dbReference>
<sequence>MAPVCGSRSRRWKLVSIPSTSVNLAEISQHSK</sequence>
<evidence type="ECO:0000313" key="1">
    <source>
        <dbReference type="EMBL" id="RZC57518.1"/>
    </source>
</evidence>
<reference evidence="1 2" key="1">
    <citation type="journal article" date="2018" name="Science">
        <title>The opium poppy genome and morphinan production.</title>
        <authorList>
            <person name="Guo L."/>
            <person name="Winzer T."/>
            <person name="Yang X."/>
            <person name="Li Y."/>
            <person name="Ning Z."/>
            <person name="He Z."/>
            <person name="Teodor R."/>
            <person name="Lu Y."/>
            <person name="Bowser T.A."/>
            <person name="Graham I.A."/>
            <person name="Ye K."/>
        </authorList>
    </citation>
    <scope>NUCLEOTIDE SEQUENCE [LARGE SCALE GENOMIC DNA]</scope>
    <source>
        <strain evidence="2">cv. HN1</strain>
        <tissue evidence="1">Leaves</tissue>
    </source>
</reference>
<keyword evidence="2" id="KW-1185">Reference proteome</keyword>
<dbReference type="AlphaFoldDB" id="A0A4Y7JCJ7"/>
<proteinExistence type="predicted"/>
<dbReference type="Gramene" id="RZC57518">
    <property type="protein sequence ID" value="RZC57518"/>
    <property type="gene ID" value="C5167_004817"/>
</dbReference>
<gene>
    <name evidence="1" type="ORF">C5167_004817</name>
</gene>
<dbReference type="Proteomes" id="UP000316621">
    <property type="component" value="Chromosome 4"/>
</dbReference>
<name>A0A4Y7JCJ7_PAPSO</name>
<accession>A0A4Y7JCJ7</accession>
<evidence type="ECO:0000313" key="2">
    <source>
        <dbReference type="Proteomes" id="UP000316621"/>
    </source>
</evidence>